<comment type="caution">
    <text evidence="2">The sequence shown here is derived from an EMBL/GenBank/DDBJ whole genome shotgun (WGS) entry which is preliminary data.</text>
</comment>
<evidence type="ECO:0000313" key="3">
    <source>
        <dbReference type="Proteomes" id="UP000244128"/>
    </source>
</evidence>
<dbReference type="PIRSF" id="PIRSF009320">
    <property type="entry name" value="Nuc_binding_HP_1000"/>
    <property type="match status" value="1"/>
</dbReference>
<dbReference type="Pfam" id="PF01656">
    <property type="entry name" value="CbiA"/>
    <property type="match status" value="1"/>
</dbReference>
<protein>
    <submittedName>
        <fullName evidence="2">Plasmid segregation oscillating ATPase ParF</fullName>
    </submittedName>
</protein>
<gene>
    <name evidence="2" type="ORF">C8R26_11823</name>
</gene>
<dbReference type="PANTHER" id="PTHR13696">
    <property type="entry name" value="P-LOOP CONTAINING NUCLEOSIDE TRIPHOSPHATE HYDROLASE"/>
    <property type="match status" value="1"/>
</dbReference>
<proteinExistence type="predicted"/>
<dbReference type="InterPro" id="IPR002586">
    <property type="entry name" value="CobQ/CobB/MinD/ParA_Nub-bd_dom"/>
</dbReference>
<dbReference type="PANTHER" id="PTHR13696:SF96">
    <property type="entry name" value="COBQ_COBB_MIND_PARA NUCLEOTIDE BINDING DOMAIN-CONTAINING PROTEIN"/>
    <property type="match status" value="1"/>
</dbReference>
<name>A0A2T5HXR1_9PROT</name>
<dbReference type="CDD" id="cd02042">
    <property type="entry name" value="ParAB_family"/>
    <property type="match status" value="1"/>
</dbReference>
<feature type="domain" description="CobQ/CobB/MinD/ParA nucleotide binding" evidence="1">
    <location>
        <begin position="4"/>
        <end position="177"/>
    </location>
</feature>
<accession>A0A2T5HXR1</accession>
<dbReference type="Gene3D" id="3.40.50.300">
    <property type="entry name" value="P-loop containing nucleotide triphosphate hydrolases"/>
    <property type="match status" value="1"/>
</dbReference>
<dbReference type="Proteomes" id="UP000244128">
    <property type="component" value="Unassembled WGS sequence"/>
</dbReference>
<dbReference type="SUPFAM" id="SSF52540">
    <property type="entry name" value="P-loop containing nucleoside triphosphate hydrolases"/>
    <property type="match status" value="1"/>
</dbReference>
<organism evidence="2 3">
    <name type="scientific">Nitrosomonas oligotropha</name>
    <dbReference type="NCBI Taxonomy" id="42354"/>
    <lineage>
        <taxon>Bacteria</taxon>
        <taxon>Pseudomonadati</taxon>
        <taxon>Pseudomonadota</taxon>
        <taxon>Betaproteobacteria</taxon>
        <taxon>Nitrosomonadales</taxon>
        <taxon>Nitrosomonadaceae</taxon>
        <taxon>Nitrosomonas</taxon>
    </lineage>
</organism>
<reference evidence="2 3" key="1">
    <citation type="submission" date="2018-04" db="EMBL/GenBank/DDBJ databases">
        <title>Active sludge and wastewater microbial communities from Klosterneuburg, Austria.</title>
        <authorList>
            <person name="Wagner M."/>
        </authorList>
    </citation>
    <scope>NUCLEOTIDE SEQUENCE [LARGE SCALE GENOMIC DNA]</scope>
    <source>
        <strain evidence="2 3">Nm49</strain>
    </source>
</reference>
<dbReference type="InterPro" id="IPR050678">
    <property type="entry name" value="DNA_Partitioning_ATPase"/>
</dbReference>
<sequence>METIAIISQKGGSGKTTIALHLAVASSNSGLNTALIDLDPQASATKWADRREKELPVVLSAHASRLHNEIRRVKETGGQRLFLDTAPHSDSAALEAAKVADLVLIPCRPAIFDMEAISNTLALVQTTGTPIFVVMNAVAPQGQEAEEAMEAIGELNVEVCPIQLVNRIAFARSLITGLTAQEFECYGKAAKETANLHTFMCAQLNKMNQ</sequence>
<evidence type="ECO:0000259" key="1">
    <source>
        <dbReference type="Pfam" id="PF01656"/>
    </source>
</evidence>
<dbReference type="RefSeq" id="WP_107803760.1">
    <property type="nucleotide sequence ID" value="NZ_QAOI01000018.1"/>
</dbReference>
<dbReference type="EMBL" id="QAOI01000018">
    <property type="protein sequence ID" value="PTQ76367.1"/>
    <property type="molecule type" value="Genomic_DNA"/>
</dbReference>
<dbReference type="AlphaFoldDB" id="A0A2T5HXR1"/>
<evidence type="ECO:0000313" key="2">
    <source>
        <dbReference type="EMBL" id="PTQ76367.1"/>
    </source>
</evidence>
<dbReference type="InterPro" id="IPR027417">
    <property type="entry name" value="P-loop_NTPase"/>
</dbReference>